<keyword evidence="1" id="KW-0472">Membrane</keyword>
<evidence type="ECO:0000259" key="2">
    <source>
        <dbReference type="Pfam" id="PF14067"/>
    </source>
</evidence>
<protein>
    <recommendedName>
        <fullName evidence="2">LssY-like C-terminal domain-containing protein</fullName>
    </recommendedName>
</protein>
<name>A0A5C5YH89_9BACT</name>
<keyword evidence="1" id="KW-0812">Transmembrane</keyword>
<proteinExistence type="predicted"/>
<dbReference type="InterPro" id="IPR025902">
    <property type="entry name" value="LssY-like-C_dom"/>
</dbReference>
<dbReference type="Pfam" id="PF14067">
    <property type="entry name" value="LssY_C"/>
    <property type="match status" value="1"/>
</dbReference>
<sequence length="256" mass="28050">MGKKGDRSLANEHTTAAPRRRVRPAVLLKGAVSLLAAWLMLAYLIMPMVWSEYAQRHPTFDENPRVTQTADHHPGDPLNVALVGAQTQIQSLMAAADWYAAVGLGLDSDLKIAADTVLSRPDDDAPVSSLYLFGRKEDLAFEQPVGDNPRHRHHVRLWKTGETTADGRPKWIGSAVYDQRVGFSHTTGAITHVTAPDVDAERDYLFKCLEATEKLADQYVIPNFHKQLEGLNGGGDPWQTGGSLYVGIVADEADAN</sequence>
<keyword evidence="4" id="KW-1185">Reference proteome</keyword>
<feature type="transmembrane region" description="Helical" evidence="1">
    <location>
        <begin position="26"/>
        <end position="50"/>
    </location>
</feature>
<accession>A0A5C5YH89</accession>
<comment type="caution">
    <text evidence="3">The sequence shown here is derived from an EMBL/GenBank/DDBJ whole genome shotgun (WGS) entry which is preliminary data.</text>
</comment>
<feature type="domain" description="LssY-like C-terminal" evidence="2">
    <location>
        <begin position="63"/>
        <end position="243"/>
    </location>
</feature>
<keyword evidence="1" id="KW-1133">Transmembrane helix</keyword>
<dbReference type="EMBL" id="SJPO01000011">
    <property type="protein sequence ID" value="TWT72672.1"/>
    <property type="molecule type" value="Genomic_DNA"/>
</dbReference>
<organism evidence="3 4">
    <name type="scientific">Posidoniimonas polymericola</name>
    <dbReference type="NCBI Taxonomy" id="2528002"/>
    <lineage>
        <taxon>Bacteria</taxon>
        <taxon>Pseudomonadati</taxon>
        <taxon>Planctomycetota</taxon>
        <taxon>Planctomycetia</taxon>
        <taxon>Pirellulales</taxon>
        <taxon>Lacipirellulaceae</taxon>
        <taxon>Posidoniimonas</taxon>
    </lineage>
</organism>
<evidence type="ECO:0000313" key="4">
    <source>
        <dbReference type="Proteomes" id="UP000318478"/>
    </source>
</evidence>
<gene>
    <name evidence="3" type="ORF">Pla123a_39680</name>
</gene>
<evidence type="ECO:0000313" key="3">
    <source>
        <dbReference type="EMBL" id="TWT72672.1"/>
    </source>
</evidence>
<reference evidence="3 4" key="1">
    <citation type="submission" date="2019-02" db="EMBL/GenBank/DDBJ databases">
        <title>Deep-cultivation of Planctomycetes and their phenomic and genomic characterization uncovers novel biology.</title>
        <authorList>
            <person name="Wiegand S."/>
            <person name="Jogler M."/>
            <person name="Boedeker C."/>
            <person name="Pinto D."/>
            <person name="Vollmers J."/>
            <person name="Rivas-Marin E."/>
            <person name="Kohn T."/>
            <person name="Peeters S.H."/>
            <person name="Heuer A."/>
            <person name="Rast P."/>
            <person name="Oberbeckmann S."/>
            <person name="Bunk B."/>
            <person name="Jeske O."/>
            <person name="Meyerdierks A."/>
            <person name="Storesund J.E."/>
            <person name="Kallscheuer N."/>
            <person name="Luecker S."/>
            <person name="Lage O.M."/>
            <person name="Pohl T."/>
            <person name="Merkel B.J."/>
            <person name="Hornburger P."/>
            <person name="Mueller R.-W."/>
            <person name="Bruemmer F."/>
            <person name="Labrenz M."/>
            <person name="Spormann A.M."/>
            <person name="Op Den Camp H."/>
            <person name="Overmann J."/>
            <person name="Amann R."/>
            <person name="Jetten M.S.M."/>
            <person name="Mascher T."/>
            <person name="Medema M.H."/>
            <person name="Devos D.P."/>
            <person name="Kaster A.-K."/>
            <person name="Ovreas L."/>
            <person name="Rohde M."/>
            <person name="Galperin M.Y."/>
            <person name="Jogler C."/>
        </authorList>
    </citation>
    <scope>NUCLEOTIDE SEQUENCE [LARGE SCALE GENOMIC DNA]</scope>
    <source>
        <strain evidence="3 4">Pla123a</strain>
    </source>
</reference>
<evidence type="ECO:0000256" key="1">
    <source>
        <dbReference type="SAM" id="Phobius"/>
    </source>
</evidence>
<dbReference type="AlphaFoldDB" id="A0A5C5YH89"/>
<dbReference type="OrthoDB" id="3725455at2"/>
<dbReference type="Proteomes" id="UP000318478">
    <property type="component" value="Unassembled WGS sequence"/>
</dbReference>